<proteinExistence type="predicted"/>
<comment type="caution">
    <text evidence="2">The sequence shown here is derived from an EMBL/GenBank/DDBJ whole genome shotgun (WGS) entry which is preliminary data.</text>
</comment>
<protein>
    <recommendedName>
        <fullName evidence="4">Lipoprotein</fullName>
    </recommendedName>
</protein>
<dbReference type="Proteomes" id="UP001209257">
    <property type="component" value="Unassembled WGS sequence"/>
</dbReference>
<evidence type="ECO:0008006" key="4">
    <source>
        <dbReference type="Google" id="ProtNLM"/>
    </source>
</evidence>
<accession>A0ABT2VMI4</accession>
<feature type="region of interest" description="Disordered" evidence="1">
    <location>
        <begin position="601"/>
        <end position="620"/>
    </location>
</feature>
<dbReference type="EMBL" id="JAOTJC010000006">
    <property type="protein sequence ID" value="MCU7554057.1"/>
    <property type="molecule type" value="Genomic_DNA"/>
</dbReference>
<keyword evidence="3" id="KW-1185">Reference proteome</keyword>
<name>A0ABT2VMI4_9ALTE</name>
<dbReference type="RefSeq" id="WP_262992746.1">
    <property type="nucleotide sequence ID" value="NZ_JAOTJC010000006.1"/>
</dbReference>
<reference evidence="3" key="1">
    <citation type="submission" date="2023-07" db="EMBL/GenBank/DDBJ databases">
        <title>Study on multiphase classification of strain Alteromonas salexigens isolated from the Yellow Sea.</title>
        <authorList>
            <person name="Sun L."/>
        </authorList>
    </citation>
    <scope>NUCLEOTIDE SEQUENCE [LARGE SCALE GENOMIC DNA]</scope>
    <source>
        <strain evidence="3">ASW11-19</strain>
    </source>
</reference>
<evidence type="ECO:0000313" key="3">
    <source>
        <dbReference type="Proteomes" id="UP001209257"/>
    </source>
</evidence>
<dbReference type="PROSITE" id="PS51257">
    <property type="entry name" value="PROKAR_LIPOPROTEIN"/>
    <property type="match status" value="1"/>
</dbReference>
<sequence length="641" mass="70495">MKYGWVVVAGFILAGCGGSSDNGVEPPVTGPPPPPPNTELVLYGETTVQTGDSADFAITTNNSTTISEIQWQNPTGDIEPLAAHTQAIGFDAPAVGDYPFTVTATLTNGEQKTYDFVLNVIDTQQPLVIARLGHEASEGNRVSLRVDTDPTREVSDINWRQLSGPAAVNIRYNAGDGPSKDIYFQAPAVTADAVMVFEASVEFADGTTASDEVQVLVKNIDIDADSYFVDEVGNTLQTVTGHMQPYRPQSPYAEALAECVYGNRVADTCQFGTLPLIGQETENPTNDDILNRTYVSHPWMGDAFSAFLESSAASDDIRNLLRATTAVVISYEVRPSFYWVATGAIYLDARNFWRTPAERDTLNTIPDYRSGFGNDLDYVTSWRYVQDGSYYYPQPGLARSLRNSRSLAGVEAALTWLLYHELAHANDFFNYQTWSQLADNDDPLSYYNRNNTLSDGLVTALPLTSQELHELADVAYGGATASAEQRNYSAEQVANWFEPDGAVSFYAYFTRREDFATLLERFMMLYRLGVSSDVGVFTRETFAEQEYLLTWGQRNRVNAQQLQPRVDYVISRVLPEINVPAAQAQLPSPVALPAGASWQSTVSLESESTDKPGVTTTSDQNIPALFAEEHAQMPALPKATR</sequence>
<gene>
    <name evidence="2" type="ORF">OCL06_05535</name>
</gene>
<evidence type="ECO:0000313" key="2">
    <source>
        <dbReference type="EMBL" id="MCU7554057.1"/>
    </source>
</evidence>
<organism evidence="2 3">
    <name type="scientific">Alteromonas salexigens</name>
    <dbReference type="NCBI Taxonomy" id="2982530"/>
    <lineage>
        <taxon>Bacteria</taxon>
        <taxon>Pseudomonadati</taxon>
        <taxon>Pseudomonadota</taxon>
        <taxon>Gammaproteobacteria</taxon>
        <taxon>Alteromonadales</taxon>
        <taxon>Alteromonadaceae</taxon>
        <taxon>Alteromonas/Salinimonas group</taxon>
        <taxon>Alteromonas</taxon>
    </lineage>
</organism>
<evidence type="ECO:0000256" key="1">
    <source>
        <dbReference type="SAM" id="MobiDB-lite"/>
    </source>
</evidence>